<keyword evidence="6" id="KW-0540">Nuclease</keyword>
<evidence type="ECO:0000256" key="14">
    <source>
        <dbReference type="ARBA" id="ARBA00035137"/>
    </source>
</evidence>
<evidence type="ECO:0000313" key="16">
    <source>
        <dbReference type="EMBL" id="VDD82135.1"/>
    </source>
</evidence>
<dbReference type="EMBL" id="UXSR01005459">
    <property type="protein sequence ID" value="VDD82135.1"/>
    <property type="molecule type" value="Genomic_DNA"/>
</dbReference>
<keyword evidence="11" id="KW-0689">Ribosomal protein</keyword>
<evidence type="ECO:0000256" key="2">
    <source>
        <dbReference type="ARBA" id="ARBA00004173"/>
    </source>
</evidence>
<evidence type="ECO:0000256" key="8">
    <source>
        <dbReference type="ARBA" id="ARBA00022759"/>
    </source>
</evidence>
<sequence length="565" mass="62841">MSSYGSRVHKVANIFRRVSGLLKNGAMSPNERPLWFDVYKAFPPKVEPNFERPLPENLNVREILYGEDKGRVAFLRKYAVEDLHNMFAVNDQGTYMASYKSKCFAWNLKHNLGTNTDLVFLGSGSAYPSPHRGASSLVLRHHKTGAQWLFDCGEGTQVQVQRCAHVRPQRISRIFISHLHGDHIFGLPGLLSTISGMREHAVDPKWVHTMEPGTGPPELEIYGPCGLRRFLRTTTAISWSLLRMSYAVHELHPRPEQVSTCFHRWTAFDLDPVRDKMLPFEREGRDLQPDADGFFRNIFGSEPGAGDGLEDFVVHAFMLDHPVPCVGYLLLEPAPLPRLLVEKAVKLGVKPGPLLGKLKQGESVVIEKEDGSKVTVTPDQVRGPPIRGRRVAILGDSRDSSELRRLLETEFPGTALVVDCMVHEATGHSVEQGDAEMRSKGHSTARGAAAFAATIGVRQLVLNHFSQRFLEEDMYLQCKLCDVLSLKSINTAMKDGIAPNFITPNLPTTHRTGVCRSKDPGKYSKVSSLLEDAKSCKEFKGKVELAADLKVIPIVANIEEEGVPK</sequence>
<dbReference type="OrthoDB" id="527344at2759"/>
<accession>A0A0R3UKL0</accession>
<evidence type="ECO:0000256" key="1">
    <source>
        <dbReference type="ARBA" id="ARBA00001947"/>
    </source>
</evidence>
<keyword evidence="17" id="KW-1185">Reference proteome</keyword>
<dbReference type="PANTHER" id="PTHR46018:SF2">
    <property type="entry name" value="ZINC PHOSPHODIESTERASE ELAC PROTEIN 1"/>
    <property type="match status" value="1"/>
</dbReference>
<dbReference type="CDD" id="cd07717">
    <property type="entry name" value="RNaseZ_ZiPD-like_MBL-fold"/>
    <property type="match status" value="1"/>
</dbReference>
<dbReference type="STRING" id="53468.A0A0R3UKL0"/>
<dbReference type="GO" id="GO:0046872">
    <property type="term" value="F:metal ion binding"/>
    <property type="evidence" value="ECO:0007669"/>
    <property type="project" value="UniProtKB-KW"/>
</dbReference>
<evidence type="ECO:0000256" key="11">
    <source>
        <dbReference type="ARBA" id="ARBA00022980"/>
    </source>
</evidence>
<organism evidence="16 17">
    <name type="scientific">Mesocestoides corti</name>
    <name type="common">Flatworm</name>
    <dbReference type="NCBI Taxonomy" id="53468"/>
    <lineage>
        <taxon>Eukaryota</taxon>
        <taxon>Metazoa</taxon>
        <taxon>Spiralia</taxon>
        <taxon>Lophotrochozoa</taxon>
        <taxon>Platyhelminthes</taxon>
        <taxon>Cestoda</taxon>
        <taxon>Eucestoda</taxon>
        <taxon>Cyclophyllidea</taxon>
        <taxon>Mesocestoididae</taxon>
        <taxon>Mesocestoides</taxon>
    </lineage>
</organism>
<name>A0A0R3UKL0_MESCO</name>
<dbReference type="InterPro" id="IPR013471">
    <property type="entry name" value="RNase_Z/BN"/>
</dbReference>
<dbReference type="GO" id="GO:0006412">
    <property type="term" value="P:translation"/>
    <property type="evidence" value="ECO:0007669"/>
    <property type="project" value="InterPro"/>
</dbReference>
<dbReference type="Pfam" id="PF23023">
    <property type="entry name" value="Anti-Pycsar_Apyc1"/>
    <property type="match status" value="1"/>
</dbReference>
<comment type="subcellular location">
    <subcellularLocation>
        <location evidence="2">Mitochondrion</location>
    </subcellularLocation>
</comment>
<keyword evidence="7" id="KW-0479">Metal-binding</keyword>
<dbReference type="GO" id="GO:0042781">
    <property type="term" value="F:3'-tRNA processing endoribonuclease activity"/>
    <property type="evidence" value="ECO:0007669"/>
    <property type="project" value="TreeGrafter"/>
</dbReference>
<dbReference type="GO" id="GO:0003735">
    <property type="term" value="F:structural constituent of ribosome"/>
    <property type="evidence" value="ECO:0007669"/>
    <property type="project" value="InterPro"/>
</dbReference>
<dbReference type="Gene3D" id="3.60.15.10">
    <property type="entry name" value="Ribonuclease Z/Hydroxyacylglutathione hydrolase-like"/>
    <property type="match status" value="1"/>
</dbReference>
<dbReference type="SUPFAM" id="SSF56281">
    <property type="entry name" value="Metallo-hydrolase/oxidoreductase"/>
    <property type="match status" value="1"/>
</dbReference>
<dbReference type="Pfam" id="PF10484">
    <property type="entry name" value="MRP-S23"/>
    <property type="match status" value="1"/>
</dbReference>
<keyword evidence="10" id="KW-0862">Zinc</keyword>
<dbReference type="GO" id="GO:0005840">
    <property type="term" value="C:ribosome"/>
    <property type="evidence" value="ECO:0007669"/>
    <property type="project" value="InterPro"/>
</dbReference>
<dbReference type="GO" id="GO:0005634">
    <property type="term" value="C:nucleus"/>
    <property type="evidence" value="ECO:0007669"/>
    <property type="project" value="TreeGrafter"/>
</dbReference>
<evidence type="ECO:0000256" key="3">
    <source>
        <dbReference type="ARBA" id="ARBA00009864"/>
    </source>
</evidence>
<comment type="subunit">
    <text evidence="4">Homodimer.</text>
</comment>
<evidence type="ECO:0000256" key="4">
    <source>
        <dbReference type="ARBA" id="ARBA00011738"/>
    </source>
</evidence>
<evidence type="ECO:0000256" key="7">
    <source>
        <dbReference type="ARBA" id="ARBA00022723"/>
    </source>
</evidence>
<dbReference type="PANTHER" id="PTHR46018">
    <property type="entry name" value="ZINC PHOSPHODIESTERASE ELAC PROTEIN 1"/>
    <property type="match status" value="1"/>
</dbReference>
<evidence type="ECO:0000259" key="15">
    <source>
        <dbReference type="Pfam" id="PF10484"/>
    </source>
</evidence>
<evidence type="ECO:0000256" key="5">
    <source>
        <dbReference type="ARBA" id="ARBA00022694"/>
    </source>
</evidence>
<dbReference type="Proteomes" id="UP000267029">
    <property type="component" value="Unassembled WGS sequence"/>
</dbReference>
<evidence type="ECO:0000256" key="6">
    <source>
        <dbReference type="ARBA" id="ARBA00022722"/>
    </source>
</evidence>
<keyword evidence="8" id="KW-0255">Endonuclease</keyword>
<keyword evidence="12" id="KW-0496">Mitochondrion</keyword>
<reference evidence="16 17" key="1">
    <citation type="submission" date="2018-10" db="EMBL/GenBank/DDBJ databases">
        <authorList>
            <consortium name="Pathogen Informatics"/>
        </authorList>
    </citation>
    <scope>NUCLEOTIDE SEQUENCE [LARGE SCALE GENOMIC DNA]</scope>
</reference>
<keyword evidence="13" id="KW-0687">Ribonucleoprotein</keyword>
<evidence type="ECO:0000256" key="13">
    <source>
        <dbReference type="ARBA" id="ARBA00023274"/>
    </source>
</evidence>
<evidence type="ECO:0000313" key="17">
    <source>
        <dbReference type="Proteomes" id="UP000267029"/>
    </source>
</evidence>
<gene>
    <name evidence="16" type="ORF">MCOS_LOCUS8138</name>
</gene>
<keyword evidence="9" id="KW-0378">Hydrolase</keyword>
<evidence type="ECO:0000256" key="12">
    <source>
        <dbReference type="ARBA" id="ARBA00023128"/>
    </source>
</evidence>
<comment type="cofactor">
    <cofactor evidence="1">
        <name>Zn(2+)</name>
        <dbReference type="ChEBI" id="CHEBI:29105"/>
    </cofactor>
</comment>
<keyword evidence="5" id="KW-0819">tRNA processing</keyword>
<dbReference type="AlphaFoldDB" id="A0A0R3UKL0"/>
<comment type="similarity">
    <text evidence="3">Belongs to the mitochondrion-specific ribosomal protein mS23 family.</text>
</comment>
<evidence type="ECO:0000256" key="10">
    <source>
        <dbReference type="ARBA" id="ARBA00022833"/>
    </source>
</evidence>
<dbReference type="CDD" id="cd23701">
    <property type="entry name" value="At1g26750"/>
    <property type="match status" value="1"/>
</dbReference>
<evidence type="ECO:0000256" key="9">
    <source>
        <dbReference type="ARBA" id="ARBA00022801"/>
    </source>
</evidence>
<proteinExistence type="inferred from homology"/>
<dbReference type="HAMAP" id="MF_01818">
    <property type="entry name" value="RNase_Z_BN"/>
    <property type="match status" value="1"/>
</dbReference>
<dbReference type="InterPro" id="IPR059242">
    <property type="entry name" value="mS23_dom"/>
</dbReference>
<feature type="domain" description="Small ribosomal subunit protein mS23 conserved" evidence="15">
    <location>
        <begin position="5"/>
        <end position="79"/>
    </location>
</feature>
<protein>
    <recommendedName>
        <fullName evidence="14">Small ribosomal subunit protein mS23</fullName>
    </recommendedName>
</protein>
<dbReference type="InterPro" id="IPR023611">
    <property type="entry name" value="mS23_dom_met"/>
</dbReference>
<dbReference type="InterPro" id="IPR036866">
    <property type="entry name" value="RibonucZ/Hydroxyglut_hydro"/>
</dbReference>